<dbReference type="Proteomes" id="UP000198921">
    <property type="component" value="Unassembled WGS sequence"/>
</dbReference>
<evidence type="ECO:0000313" key="2">
    <source>
        <dbReference type="Proteomes" id="UP000198921"/>
    </source>
</evidence>
<keyword evidence="2" id="KW-1185">Reference proteome</keyword>
<protein>
    <submittedName>
        <fullName evidence="1">Uncharacterized protein</fullName>
    </submittedName>
</protein>
<dbReference type="AlphaFoldDB" id="A0A1H3FS17"/>
<dbReference type="OrthoDB" id="101857at2"/>
<dbReference type="STRING" id="1137993.SAMN05660209_01587"/>
<accession>A0A1H3FS17</accession>
<reference evidence="2" key="1">
    <citation type="submission" date="2016-10" db="EMBL/GenBank/DDBJ databases">
        <authorList>
            <person name="Varghese N."/>
            <person name="Submissions S."/>
        </authorList>
    </citation>
    <scope>NUCLEOTIDE SEQUENCE [LARGE SCALE GENOMIC DNA]</scope>
    <source>
        <strain evidence="2">DSM 45422</strain>
    </source>
</reference>
<dbReference type="EMBL" id="FNOT01000004">
    <property type="protein sequence ID" value="SDX93863.1"/>
    <property type="molecule type" value="Genomic_DNA"/>
</dbReference>
<name>A0A1H3FS17_9ACTN</name>
<evidence type="ECO:0000313" key="1">
    <source>
        <dbReference type="EMBL" id="SDX93863.1"/>
    </source>
</evidence>
<dbReference type="RefSeq" id="WP_091153331.1">
    <property type="nucleotide sequence ID" value="NZ_FNOT01000004.1"/>
</dbReference>
<gene>
    <name evidence="1" type="ORF">SAMN05660209_01587</name>
</gene>
<organism evidence="1 2">
    <name type="scientific">Geodermatophilus africanus</name>
    <dbReference type="NCBI Taxonomy" id="1137993"/>
    <lineage>
        <taxon>Bacteria</taxon>
        <taxon>Bacillati</taxon>
        <taxon>Actinomycetota</taxon>
        <taxon>Actinomycetes</taxon>
        <taxon>Geodermatophilales</taxon>
        <taxon>Geodermatophilaceae</taxon>
        <taxon>Geodermatophilus</taxon>
    </lineage>
</organism>
<sequence length="259" mass="28804">MKYFNLTHRPVDWTVPAIMERVSTVPVGEGVTDLSERYPHLRGRGPELSEYATLFAIRRLLQESWPDGTPPEDETMVGISHYRRYAVTEPVGKPSFVYGLVTPQEFERLPDRLFVPPPRTILMPAPFDLGMPVVSQYGVAHVTRDLLHFMGIAVDLGVVDDRSVAHFLGQNVMIAAPTTGVFPAEWLVLVLEALESVVDAFEATVAVPHEGYQRRALGFCCERLHSLLTASLVARWSEDSLIATRPVVVSDEDTYTDGG</sequence>
<proteinExistence type="predicted"/>